<organism evidence="2 3">
    <name type="scientific">Streptomyces uncialis</name>
    <dbReference type="NCBI Taxonomy" id="1048205"/>
    <lineage>
        <taxon>Bacteria</taxon>
        <taxon>Bacillati</taxon>
        <taxon>Actinomycetota</taxon>
        <taxon>Actinomycetes</taxon>
        <taxon>Kitasatosporales</taxon>
        <taxon>Streptomycetaceae</taxon>
        <taxon>Streptomyces</taxon>
    </lineage>
</organism>
<dbReference type="GO" id="GO:0006950">
    <property type="term" value="P:response to stress"/>
    <property type="evidence" value="ECO:0007669"/>
    <property type="project" value="TreeGrafter"/>
</dbReference>
<dbReference type="SMART" id="SM00347">
    <property type="entry name" value="HTH_MARR"/>
    <property type="match status" value="1"/>
</dbReference>
<name>A0A1Q4VFG5_9ACTN</name>
<dbReference type="InterPro" id="IPR000835">
    <property type="entry name" value="HTH_MarR-typ"/>
</dbReference>
<proteinExistence type="predicted"/>
<dbReference type="InterPro" id="IPR036388">
    <property type="entry name" value="WH-like_DNA-bd_sf"/>
</dbReference>
<dbReference type="GO" id="GO:0003700">
    <property type="term" value="F:DNA-binding transcription factor activity"/>
    <property type="evidence" value="ECO:0007669"/>
    <property type="project" value="InterPro"/>
</dbReference>
<comment type="caution">
    <text evidence="2">The sequence shown here is derived from an EMBL/GenBank/DDBJ whole genome shotgun (WGS) entry which is preliminary data.</text>
</comment>
<protein>
    <submittedName>
        <fullName evidence="2">MarR family transcriptional regulator</fullName>
    </submittedName>
</protein>
<dbReference type="PANTHER" id="PTHR33164:SF106">
    <property type="entry name" value="TRANSCRIPTIONAL REGULATORY PROTEIN"/>
    <property type="match status" value="1"/>
</dbReference>
<dbReference type="PROSITE" id="PS50995">
    <property type="entry name" value="HTH_MARR_2"/>
    <property type="match status" value="1"/>
</dbReference>
<dbReference type="AlphaFoldDB" id="A0A1Q4VFG5"/>
<feature type="domain" description="HTH marR-type" evidence="1">
    <location>
        <begin position="13"/>
        <end position="149"/>
    </location>
</feature>
<dbReference type="InterPro" id="IPR039422">
    <property type="entry name" value="MarR/SlyA-like"/>
</dbReference>
<dbReference type="RefSeq" id="WP_073785058.1">
    <property type="nucleotide sequence ID" value="NZ_CP108638.1"/>
</dbReference>
<dbReference type="PANTHER" id="PTHR33164">
    <property type="entry name" value="TRANSCRIPTIONAL REGULATOR, MARR FAMILY"/>
    <property type="match status" value="1"/>
</dbReference>
<dbReference type="Proteomes" id="UP000186455">
    <property type="component" value="Unassembled WGS sequence"/>
</dbReference>
<dbReference type="InterPro" id="IPR036390">
    <property type="entry name" value="WH_DNA-bd_sf"/>
</dbReference>
<accession>A0A1Q4VFG5</accession>
<gene>
    <name evidence="2" type="ORF">AB852_08360</name>
</gene>
<evidence type="ECO:0000259" key="1">
    <source>
        <dbReference type="PROSITE" id="PS50995"/>
    </source>
</evidence>
<dbReference type="Gene3D" id="1.10.10.10">
    <property type="entry name" value="Winged helix-like DNA-binding domain superfamily/Winged helix DNA-binding domain"/>
    <property type="match status" value="1"/>
</dbReference>
<evidence type="ECO:0000313" key="2">
    <source>
        <dbReference type="EMBL" id="OKH96552.1"/>
    </source>
</evidence>
<sequence>MDGTGPGEVAARRERLAEELRSYGAAFTELGRRFAADLGVHSTDAFALLEISTAEAAGEPLSPALLGRRVALSSGAMTALLNRLEEAGYVTRTRERADRRVVTLRSSARVKELATAFFAAANARQDAVLASRPPELLQEFEAVLTELRDALDPGPGRPDGPSGR</sequence>
<reference evidence="2 3" key="1">
    <citation type="submission" date="2015-06" db="EMBL/GenBank/DDBJ databases">
        <title>Cloning and characterization of the uncialamcin biosynthetic gene cluster.</title>
        <authorList>
            <person name="Yan X."/>
            <person name="Huang T."/>
            <person name="Ge H."/>
            <person name="Shen B."/>
        </authorList>
    </citation>
    <scope>NUCLEOTIDE SEQUENCE [LARGE SCALE GENOMIC DNA]</scope>
    <source>
        <strain evidence="2 3">DCA2648</strain>
    </source>
</reference>
<dbReference type="Pfam" id="PF12802">
    <property type="entry name" value="MarR_2"/>
    <property type="match status" value="1"/>
</dbReference>
<evidence type="ECO:0000313" key="3">
    <source>
        <dbReference type="Proteomes" id="UP000186455"/>
    </source>
</evidence>
<dbReference type="STRING" id="1048205.AB852_08360"/>
<keyword evidence="3" id="KW-1185">Reference proteome</keyword>
<dbReference type="SUPFAM" id="SSF46785">
    <property type="entry name" value="Winged helix' DNA-binding domain"/>
    <property type="match status" value="1"/>
</dbReference>
<dbReference type="EMBL" id="LFBV01000001">
    <property type="protein sequence ID" value="OKH96552.1"/>
    <property type="molecule type" value="Genomic_DNA"/>
</dbReference>